<dbReference type="EMBL" id="ACIS01000009">
    <property type="protein sequence ID" value="EEG07270.1"/>
    <property type="molecule type" value="Genomic_DNA"/>
</dbReference>
<accession>B9Z6V5</accession>
<sequence length="52" mass="5665">MDTHLEVVDFTPQLELDLGQPVQLDLFDLQQVPPLDALLGTAAEVGDFSLSL</sequence>
<evidence type="ECO:0000313" key="2">
    <source>
        <dbReference type="Proteomes" id="UP000003165"/>
    </source>
</evidence>
<reference evidence="1 2" key="1">
    <citation type="submission" date="2009-02" db="EMBL/GenBank/DDBJ databases">
        <title>Sequencing of the draft genome and assembly of Lutiella nitroferrum 2002.</title>
        <authorList>
            <consortium name="US DOE Joint Genome Institute (JGI-PGF)"/>
            <person name="Lucas S."/>
            <person name="Copeland A."/>
            <person name="Lapidus A."/>
            <person name="Glavina del Rio T."/>
            <person name="Tice H."/>
            <person name="Bruce D."/>
            <person name="Goodwin L."/>
            <person name="Pitluck S."/>
            <person name="Larimer F."/>
            <person name="Land M.L."/>
            <person name="Hauser L."/>
            <person name="Coates J.D."/>
        </authorList>
    </citation>
    <scope>NUCLEOTIDE SEQUENCE [LARGE SCALE GENOMIC DNA]</scope>
    <source>
        <strain evidence="1 2">2002</strain>
    </source>
</reference>
<keyword evidence="2" id="KW-1185">Reference proteome</keyword>
<proteinExistence type="predicted"/>
<comment type="caution">
    <text evidence="1">The sequence shown here is derived from an EMBL/GenBank/DDBJ whole genome shotgun (WGS) entry which is preliminary data.</text>
</comment>
<protein>
    <submittedName>
        <fullName evidence="1">Uncharacterized protein</fullName>
    </submittedName>
</protein>
<name>B9Z6V5_9NEIS</name>
<organism evidence="1 2">
    <name type="scientific">Pseudogulbenkiania ferrooxidans 2002</name>
    <dbReference type="NCBI Taxonomy" id="279714"/>
    <lineage>
        <taxon>Bacteria</taxon>
        <taxon>Pseudomonadati</taxon>
        <taxon>Pseudomonadota</taxon>
        <taxon>Betaproteobacteria</taxon>
        <taxon>Neisseriales</taxon>
        <taxon>Chromobacteriaceae</taxon>
        <taxon>Pseudogulbenkiania</taxon>
    </lineage>
</organism>
<dbReference type="AlphaFoldDB" id="B9Z6V5"/>
<evidence type="ECO:0000313" key="1">
    <source>
        <dbReference type="EMBL" id="EEG07270.1"/>
    </source>
</evidence>
<dbReference type="Proteomes" id="UP000003165">
    <property type="component" value="Unassembled WGS sequence"/>
</dbReference>
<gene>
    <name evidence="1" type="ORF">FuraDRAFT_3091</name>
</gene>